<evidence type="ECO:0000313" key="1">
    <source>
        <dbReference type="EMBL" id="TKV59183.1"/>
    </source>
</evidence>
<dbReference type="RefSeq" id="WP_137449785.1">
    <property type="nucleotide sequence ID" value="NZ_SZZH01000002.1"/>
</dbReference>
<dbReference type="Proteomes" id="UP000306985">
    <property type="component" value="Unassembled WGS sequence"/>
</dbReference>
<dbReference type="OrthoDB" id="4721017at2"/>
<keyword evidence="2" id="KW-1185">Reference proteome</keyword>
<reference evidence="1 2" key="1">
    <citation type="submission" date="2019-05" db="EMBL/GenBank/DDBJ databases">
        <title>Nakamurella sp. N5BH11, whole genome shotgun sequence.</title>
        <authorList>
            <person name="Tuo L."/>
        </authorList>
    </citation>
    <scope>NUCLEOTIDE SEQUENCE [LARGE SCALE GENOMIC DNA]</scope>
    <source>
        <strain evidence="1 2">N5BH11</strain>
    </source>
</reference>
<dbReference type="AlphaFoldDB" id="A0A4U6QG23"/>
<dbReference type="Pfam" id="PF05988">
    <property type="entry name" value="DUF899"/>
    <property type="match status" value="1"/>
</dbReference>
<name>A0A4U6QG23_9ACTN</name>
<dbReference type="InterPro" id="IPR036249">
    <property type="entry name" value="Thioredoxin-like_sf"/>
</dbReference>
<protein>
    <submittedName>
        <fullName evidence="1">DUF899 domain-containing protein</fullName>
    </submittedName>
</protein>
<dbReference type="InterPro" id="IPR010296">
    <property type="entry name" value="DUF899_thioredox"/>
</dbReference>
<dbReference type="EMBL" id="SZZH01000002">
    <property type="protein sequence ID" value="TKV59183.1"/>
    <property type="molecule type" value="Genomic_DNA"/>
</dbReference>
<sequence>MDKPDIVSRTEWQRQRDELLIAEKAATRALDALAAQRRRLPMERVEQHYTFETADGPRSLVELFAGRDQLALYQFMDNGPGQFCPGCTQFTDNVPPAALARLAERGVSWITVSNMPRAQFEPYAASRGWTVPFASSGGTSWDADWGTGYFHFSTFLRDGDDVYRTYRTAARGVEPMLFHYAVLDRTVYGRQEDWEDSPSGWPQHPTYG</sequence>
<evidence type="ECO:0000313" key="2">
    <source>
        <dbReference type="Proteomes" id="UP000306985"/>
    </source>
</evidence>
<comment type="caution">
    <text evidence="1">The sequence shown here is derived from an EMBL/GenBank/DDBJ whole genome shotgun (WGS) entry which is preliminary data.</text>
</comment>
<gene>
    <name evidence="1" type="ORF">FDO65_11145</name>
</gene>
<accession>A0A4U6QG23</accession>
<dbReference type="SUPFAM" id="SSF52833">
    <property type="entry name" value="Thioredoxin-like"/>
    <property type="match status" value="1"/>
</dbReference>
<organism evidence="1 2">
    <name type="scientific">Nakamurella flava</name>
    <dbReference type="NCBI Taxonomy" id="2576308"/>
    <lineage>
        <taxon>Bacteria</taxon>
        <taxon>Bacillati</taxon>
        <taxon>Actinomycetota</taxon>
        <taxon>Actinomycetes</taxon>
        <taxon>Nakamurellales</taxon>
        <taxon>Nakamurellaceae</taxon>
        <taxon>Nakamurella</taxon>
    </lineage>
</organism>
<proteinExistence type="predicted"/>